<evidence type="ECO:0000313" key="1">
    <source>
        <dbReference type="Proteomes" id="UP000887576"/>
    </source>
</evidence>
<accession>A0AC34Q3L4</accession>
<evidence type="ECO:0000313" key="2">
    <source>
        <dbReference type="WBParaSite" id="JU765_v2.g12347.t1"/>
    </source>
</evidence>
<dbReference type="WBParaSite" id="JU765_v2.g12347.t1">
    <property type="protein sequence ID" value="JU765_v2.g12347.t1"/>
    <property type="gene ID" value="JU765_v2.g12347"/>
</dbReference>
<dbReference type="Proteomes" id="UP000887576">
    <property type="component" value="Unplaced"/>
</dbReference>
<sequence>MTPKAIDCLYSVLGVDKTADDVEIKKAYRKLALKWHPDKNPDDKEKAERKFKQIAQAYEVLSDSKRRADYDSRLVYRQNRRKSNCNSPQSPFFAASSFRSPFDIFREFFGDPFKEFGCDEFKTSFSPFFDDDDSPLHRRQRFARNIFSYSFDSPFDKDENDCEFSSVIRFSSSDEPGKNARKTTTSMKVIDGKKVVTKRTEDNGDETIEILEDGILKSRRINGTPVEIAA</sequence>
<protein>
    <submittedName>
        <fullName evidence="2">J domain-containing protein</fullName>
    </submittedName>
</protein>
<organism evidence="1 2">
    <name type="scientific">Panagrolaimus sp. JU765</name>
    <dbReference type="NCBI Taxonomy" id="591449"/>
    <lineage>
        <taxon>Eukaryota</taxon>
        <taxon>Metazoa</taxon>
        <taxon>Ecdysozoa</taxon>
        <taxon>Nematoda</taxon>
        <taxon>Chromadorea</taxon>
        <taxon>Rhabditida</taxon>
        <taxon>Tylenchina</taxon>
        <taxon>Panagrolaimomorpha</taxon>
        <taxon>Panagrolaimoidea</taxon>
        <taxon>Panagrolaimidae</taxon>
        <taxon>Panagrolaimus</taxon>
    </lineage>
</organism>
<proteinExistence type="predicted"/>
<reference evidence="2" key="1">
    <citation type="submission" date="2022-11" db="UniProtKB">
        <authorList>
            <consortium name="WormBaseParasite"/>
        </authorList>
    </citation>
    <scope>IDENTIFICATION</scope>
</reference>
<name>A0AC34Q3L4_9BILA</name>